<evidence type="ECO:0000313" key="2">
    <source>
        <dbReference type="EMBL" id="NGO38301.1"/>
    </source>
</evidence>
<feature type="transmembrane region" description="Helical" evidence="1">
    <location>
        <begin position="101"/>
        <end position="123"/>
    </location>
</feature>
<proteinExistence type="predicted"/>
<name>A0A6M1RSJ1_9BACT</name>
<dbReference type="EMBL" id="JAAKYA010000014">
    <property type="protein sequence ID" value="NGO38301.1"/>
    <property type="molecule type" value="Genomic_DNA"/>
</dbReference>
<keyword evidence="3" id="KW-1185">Reference proteome</keyword>
<feature type="transmembrane region" description="Helical" evidence="1">
    <location>
        <begin position="38"/>
        <end position="60"/>
    </location>
</feature>
<accession>A0A6M1RSJ1</accession>
<comment type="caution">
    <text evidence="2">The sequence shown here is derived from an EMBL/GenBank/DDBJ whole genome shotgun (WGS) entry which is preliminary data.</text>
</comment>
<feature type="transmembrane region" description="Helical" evidence="1">
    <location>
        <begin position="6"/>
        <end position="26"/>
    </location>
</feature>
<keyword evidence="1" id="KW-0812">Transmembrane</keyword>
<reference evidence="2 3" key="1">
    <citation type="submission" date="2020-02" db="EMBL/GenBank/DDBJ databases">
        <title>Draft genome sequence of Limisphaera ngatamarikiensis NGM72.4T, a thermophilic Verrucomicrobia grouped in subdivision 3.</title>
        <authorList>
            <person name="Carere C.R."/>
            <person name="Steen J."/>
            <person name="Hugenholtz P."/>
            <person name="Stott M.B."/>
        </authorList>
    </citation>
    <scope>NUCLEOTIDE SEQUENCE [LARGE SCALE GENOMIC DNA]</scope>
    <source>
        <strain evidence="2 3">NGM72.4</strain>
    </source>
</reference>
<keyword evidence="1" id="KW-1133">Transmembrane helix</keyword>
<protein>
    <recommendedName>
        <fullName evidence="4">Rod shape-determining protein MreD</fullName>
    </recommendedName>
</protein>
<feature type="transmembrane region" description="Helical" evidence="1">
    <location>
        <begin position="135"/>
        <end position="157"/>
    </location>
</feature>
<keyword evidence="1" id="KW-0472">Membrane</keyword>
<evidence type="ECO:0000256" key="1">
    <source>
        <dbReference type="SAM" id="Phobius"/>
    </source>
</evidence>
<gene>
    <name evidence="2" type="ORF">G4L39_02675</name>
</gene>
<sequence>MVSQVQILGTLGLAWLSVFLAAALPWPKPWVGTQPDLLPALMVYAALRTSLLNVFLLALWGGLMLDTVSANPPGTSCLPLMCAGLILHFRRELLLRDEPFAQFMLGLLAGALVPGLTILLLLTLGREPLLGWGTLVPWAVLAVSSAVCTPLLFRLFAGAERWLGHRPAGPTAFRPDREIRRGRY</sequence>
<dbReference type="AlphaFoldDB" id="A0A6M1RSJ1"/>
<evidence type="ECO:0008006" key="4">
    <source>
        <dbReference type="Google" id="ProtNLM"/>
    </source>
</evidence>
<organism evidence="2 3">
    <name type="scientific">Limisphaera ngatamarikiensis</name>
    <dbReference type="NCBI Taxonomy" id="1324935"/>
    <lineage>
        <taxon>Bacteria</taxon>
        <taxon>Pseudomonadati</taxon>
        <taxon>Verrucomicrobiota</taxon>
        <taxon>Verrucomicrobiia</taxon>
        <taxon>Limisphaerales</taxon>
        <taxon>Limisphaeraceae</taxon>
        <taxon>Limisphaera</taxon>
    </lineage>
</organism>
<evidence type="ECO:0000313" key="3">
    <source>
        <dbReference type="Proteomes" id="UP000477311"/>
    </source>
</evidence>
<dbReference type="Proteomes" id="UP000477311">
    <property type="component" value="Unassembled WGS sequence"/>
</dbReference>